<protein>
    <submittedName>
        <fullName evidence="2">Uncharacterized protein</fullName>
    </submittedName>
</protein>
<accession>A0A2H3HAY2</accession>
<evidence type="ECO:0000256" key="1">
    <source>
        <dbReference type="SAM" id="MobiDB-lite"/>
    </source>
</evidence>
<organism evidence="2 3">
    <name type="scientific">Fusarium oxysporum f. sp. radicis-cucumerinum</name>
    <dbReference type="NCBI Taxonomy" id="327505"/>
    <lineage>
        <taxon>Eukaryota</taxon>
        <taxon>Fungi</taxon>
        <taxon>Dikarya</taxon>
        <taxon>Ascomycota</taxon>
        <taxon>Pezizomycotina</taxon>
        <taxon>Sordariomycetes</taxon>
        <taxon>Hypocreomycetidae</taxon>
        <taxon>Hypocreales</taxon>
        <taxon>Nectriaceae</taxon>
        <taxon>Fusarium</taxon>
        <taxon>Fusarium oxysporum species complex</taxon>
    </lineage>
</organism>
<sequence>MQNKSEDDGSEGDESEGKAFERGESEGDGTSSSTGMDIDLPEPTDKDLTTQISVLHIASKKSNGETHRVTKTAKKRHFGDNGDTDGAAASGSKLRELHITENAMMDMRWSCECFTDGLQLLSSL</sequence>
<evidence type="ECO:0000313" key="3">
    <source>
        <dbReference type="Proteomes" id="UP000219602"/>
    </source>
</evidence>
<dbReference type="Proteomes" id="UP000219602">
    <property type="component" value="Chromosome 7"/>
</dbReference>
<dbReference type="AlphaFoldDB" id="A0A2H3HAY2"/>
<feature type="compositionally biased region" description="Basic and acidic residues" evidence="1">
    <location>
        <begin position="15"/>
        <end position="25"/>
    </location>
</feature>
<evidence type="ECO:0000313" key="2">
    <source>
        <dbReference type="EMBL" id="PCD36074.1"/>
    </source>
</evidence>
<feature type="region of interest" description="Disordered" evidence="1">
    <location>
        <begin position="1"/>
        <end position="90"/>
    </location>
</feature>
<name>A0A2H3HAY2_FUSOX</name>
<gene>
    <name evidence="2" type="ORF">AU210_008626</name>
</gene>
<proteinExistence type="predicted"/>
<reference evidence="2 3" key="1">
    <citation type="journal article" date="2016" name="Environ. Microbiol.">
        <title>Effector profiles distinguish formae speciales of Fusarium oxysporum.</title>
        <authorList>
            <person name="van Dam P."/>
            <person name="Fokkens L."/>
            <person name="Schmidt S.M."/>
            <person name="Linmans J.H."/>
            <person name="Kistler H.C."/>
            <person name="Ma L.J."/>
            <person name="Rep M."/>
        </authorList>
    </citation>
    <scope>NUCLEOTIDE SEQUENCE [LARGE SCALE GENOMIC DNA]</scope>
    <source>
        <strain evidence="2 3">Forc016</strain>
    </source>
</reference>
<dbReference type="EMBL" id="MABQ02000005">
    <property type="protein sequence ID" value="PCD36074.1"/>
    <property type="molecule type" value="Genomic_DNA"/>
</dbReference>
<reference evidence="2 3" key="2">
    <citation type="journal article" date="2017" name="Sci. Rep.">
        <title>A mobile pathogenicity chromosome in Fusarium oxysporum for infection of multiple cucurbit species.</title>
        <authorList>
            <person name="van Dam P."/>
            <person name="Fokkens L."/>
            <person name="Ayukawa Y."/>
            <person name="van der Gragt M."/>
            <person name="Ter Horst A."/>
            <person name="Brankovics B."/>
            <person name="Houterman P.M."/>
            <person name="Arie T."/>
            <person name="Rep M."/>
        </authorList>
    </citation>
    <scope>NUCLEOTIDE SEQUENCE [LARGE SCALE GENOMIC DNA]</scope>
    <source>
        <strain evidence="2 3">Forc016</strain>
    </source>
</reference>
<comment type="caution">
    <text evidence="2">The sequence shown here is derived from an EMBL/GenBank/DDBJ whole genome shotgun (WGS) entry which is preliminary data.</text>
</comment>